<dbReference type="Proteomes" id="UP001501706">
    <property type="component" value="Unassembled WGS sequence"/>
</dbReference>
<evidence type="ECO:0000256" key="3">
    <source>
        <dbReference type="ARBA" id="ARBA00022982"/>
    </source>
</evidence>
<keyword evidence="2" id="KW-0004">4Fe-4S</keyword>
<comment type="caution">
    <text evidence="9">The sequence shown here is derived from an EMBL/GenBank/DDBJ whole genome shotgun (WGS) entry which is preliminary data.</text>
</comment>
<sequence length="1259" mass="137239">MNAKARTAHAPAGPPTRAARPCFGPGRAAASSSLPPTPFAVTRPVHPTGPSRRHADAIRRPARPVAPRYPLARPTLDSECIMSAHPVETVLTLDDKYTRPRGRVYMTGTQALVRLMLAQKQRDEAAGLNTAGFVSGYRGSPLGSVDLEMWKAARHLEAHRIKFVPGLNEELAATAVWGTQMVSLDARATADGVYALWYGKGPGVDRCGDVFKHGNIAGCSRHGGVVLVAGDDHACKSSTLPHQSEHAFIAAMIPVLNPAGVRELIEFGLHGYAMSRYSGCWVGLKVVSDTVESSTSMDIDPMAVDIRVPDTYPIPEGGFHIRWPDPPLEQENRLQRERLYALLEYVRQNGLNRQDWFVPRARLGIVTTGKSYLDVREALAMMGIDEEAARSMGLRLLKIGVSWPLEPECICEFAEGLDEILVVEEKRQIIEYQIKEHLYNASISARPRVVGKYDETGEWVHVPHDGILLSPNGELTPAAIAGVIASRIAKVIGREALDARALPYLDARKPPEGYTRAAPGAPQRLPYFCSGCPHNTSTRVPEGSRAVAGIGCHYMAQWMNRHTETFTQMGGEGATWIGQAFFTDTPHIFANLGDGTYTHSGSLAIRAALAAGVNITYKILVNDAVAMTGGQPVEGAPTVPQILQQMVAEGVPHIHLVSDEPDALRELPGLPAGIAISHRDRMDDIQRELREKPGVSVIVYVQTCAAEKRRRRKRGKLADPARRVLINEEVCEGCGDCGVQSNCVSILPLETPLGRKRTIDQSSCNKDFSCVKGFCPSFVTVEGGALRKPAARQVTSPRDLPAPDLPGLEQAWNIVVTGVGGTGVVTIGALMGIAAHLEGKGVIVLDMAGLAQKGGAVMSHVRLAATPAALHATRVPARQADVVLGCDLMVACGQDAIDMMARTRTRAALNLDVSPTGAFTQDPDWHASPEAMLQRVRDAAWQTDAVDATEIATGLLGDAIATNVFMLGYAWQKGWIPLREDSLMRAIELNATAVEMNKAAFAWGRQAALDLPAASVAAGLKRPGTVVMMPPRPYSLDALLADRTQRLARYQNAAYAARYETFVREIAALEEERVSGNRLARTVAASLYKLMAYKDEYEVARLFVETGFAERVARQFEGDYRLRFHLAPPLFARRDAHGHLVKQAYGPWVLTAYKWLARARRLRGTPFDPFGYLPERRAERAAIGGYQALMREIAATLTPERLPVALELARLPQEVRGFGHVKEENARVARIKQERLLARYAEPPGSTSPQERRVPHAVA</sequence>
<reference evidence="10" key="1">
    <citation type="journal article" date="2019" name="Int. J. Syst. Evol. Microbiol.">
        <title>The Global Catalogue of Microorganisms (GCM) 10K type strain sequencing project: providing services to taxonomists for standard genome sequencing and annotation.</title>
        <authorList>
            <consortium name="The Broad Institute Genomics Platform"/>
            <consortium name="The Broad Institute Genome Sequencing Center for Infectious Disease"/>
            <person name="Wu L."/>
            <person name="Ma J."/>
        </authorList>
    </citation>
    <scope>NUCLEOTIDE SEQUENCE [LARGE SCALE GENOMIC DNA]</scope>
    <source>
        <strain evidence="10">JCM 14330</strain>
    </source>
</reference>
<name>A0ABP3M646_9BURK</name>
<feature type="domain" description="4Fe-4S ferredoxin-type" evidence="8">
    <location>
        <begin position="722"/>
        <end position="752"/>
    </location>
</feature>
<dbReference type="Pfam" id="PF01558">
    <property type="entry name" value="POR"/>
    <property type="match status" value="1"/>
</dbReference>
<proteinExistence type="predicted"/>
<dbReference type="Gene3D" id="3.40.50.970">
    <property type="match status" value="1"/>
</dbReference>
<accession>A0ABP3M646</accession>
<keyword evidence="2" id="KW-0479">Metal-binding</keyword>
<evidence type="ECO:0000256" key="1">
    <source>
        <dbReference type="ARBA" id="ARBA00022448"/>
    </source>
</evidence>
<evidence type="ECO:0000256" key="4">
    <source>
        <dbReference type="ARBA" id="ARBA00023002"/>
    </source>
</evidence>
<keyword evidence="3" id="KW-0249">Electron transport</keyword>
<dbReference type="PANTHER" id="PTHR48084:SF3">
    <property type="entry name" value="SUBUNIT OF PYRUVATE:FLAVODOXIN OXIDOREDUCTASE"/>
    <property type="match status" value="1"/>
</dbReference>
<organism evidence="9 10">
    <name type="scientific">Pigmentiphaga daeguensis</name>
    <dbReference type="NCBI Taxonomy" id="414049"/>
    <lineage>
        <taxon>Bacteria</taxon>
        <taxon>Pseudomonadati</taxon>
        <taxon>Pseudomonadota</taxon>
        <taxon>Betaproteobacteria</taxon>
        <taxon>Burkholderiales</taxon>
        <taxon>Alcaligenaceae</taxon>
        <taxon>Pigmentiphaga</taxon>
    </lineage>
</organism>
<dbReference type="InterPro" id="IPR017896">
    <property type="entry name" value="4Fe4S_Fe-S-bd"/>
</dbReference>
<dbReference type="InterPro" id="IPR002869">
    <property type="entry name" value="Pyrv_flavodox_OxRed_cen"/>
</dbReference>
<dbReference type="EMBL" id="BAAAEN010000013">
    <property type="protein sequence ID" value="GAA0513880.1"/>
    <property type="molecule type" value="Genomic_DNA"/>
</dbReference>
<dbReference type="Gene3D" id="3.40.920.10">
    <property type="entry name" value="Pyruvate-ferredoxin oxidoreductase, PFOR, domain III"/>
    <property type="match status" value="1"/>
</dbReference>
<dbReference type="CDD" id="cd07034">
    <property type="entry name" value="TPP_PYR_PFOR_IOR-alpha_like"/>
    <property type="match status" value="1"/>
</dbReference>
<evidence type="ECO:0000256" key="2">
    <source>
        <dbReference type="ARBA" id="ARBA00022485"/>
    </source>
</evidence>
<dbReference type="InterPro" id="IPR019752">
    <property type="entry name" value="Pyrv/ketoisovalerate_OxRed_cat"/>
</dbReference>
<keyword evidence="1" id="KW-0813">Transport</keyword>
<dbReference type="InterPro" id="IPR002880">
    <property type="entry name" value="Pyrv_Fd/Flavodoxin_OxRdtase_N"/>
</dbReference>
<dbReference type="NCBIfam" id="NF009588">
    <property type="entry name" value="PRK13029.1"/>
    <property type="match status" value="1"/>
</dbReference>
<evidence type="ECO:0000259" key="8">
    <source>
        <dbReference type="PROSITE" id="PS51379"/>
    </source>
</evidence>
<dbReference type="SUPFAM" id="SSF52922">
    <property type="entry name" value="TK C-terminal domain-like"/>
    <property type="match status" value="1"/>
</dbReference>
<dbReference type="InterPro" id="IPR009014">
    <property type="entry name" value="Transketo_C/PFOR_II"/>
</dbReference>
<dbReference type="SUPFAM" id="SSF53323">
    <property type="entry name" value="Pyruvate-ferredoxin oxidoreductase, PFOR, domain III"/>
    <property type="match status" value="1"/>
</dbReference>
<feature type="compositionally biased region" description="Low complexity" evidence="7">
    <location>
        <begin position="8"/>
        <end position="21"/>
    </location>
</feature>
<dbReference type="SUPFAM" id="SSF52518">
    <property type="entry name" value="Thiamin diphosphate-binding fold (THDP-binding)"/>
    <property type="match status" value="2"/>
</dbReference>
<feature type="region of interest" description="Disordered" evidence="7">
    <location>
        <begin position="1"/>
        <end position="62"/>
    </location>
</feature>
<dbReference type="PANTHER" id="PTHR48084">
    <property type="entry name" value="2-OXOGLUTARATE OXIDOREDUCTASE SUBUNIT KORB-RELATED"/>
    <property type="match status" value="1"/>
</dbReference>
<evidence type="ECO:0000256" key="5">
    <source>
        <dbReference type="ARBA" id="ARBA00023004"/>
    </source>
</evidence>
<dbReference type="InterPro" id="IPR051457">
    <property type="entry name" value="2-oxoacid:Fd_oxidoreductase"/>
</dbReference>
<keyword evidence="4" id="KW-0560">Oxidoreductase</keyword>
<gene>
    <name evidence="9" type="ORF">GCM10009097_34120</name>
</gene>
<evidence type="ECO:0000256" key="7">
    <source>
        <dbReference type="SAM" id="MobiDB-lite"/>
    </source>
</evidence>
<dbReference type="InterPro" id="IPR046667">
    <property type="entry name" value="DUF6537"/>
</dbReference>
<dbReference type="PROSITE" id="PS51379">
    <property type="entry name" value="4FE4S_FER_2"/>
    <property type="match status" value="1"/>
</dbReference>
<keyword evidence="5" id="KW-0408">Iron</keyword>
<dbReference type="InterPro" id="IPR029061">
    <property type="entry name" value="THDP-binding"/>
</dbReference>
<keyword evidence="6" id="KW-0411">Iron-sulfur</keyword>
<dbReference type="Pfam" id="PF02775">
    <property type="entry name" value="TPP_enzyme_C"/>
    <property type="match status" value="1"/>
</dbReference>
<evidence type="ECO:0000313" key="10">
    <source>
        <dbReference type="Proteomes" id="UP001501706"/>
    </source>
</evidence>
<protein>
    <submittedName>
        <fullName evidence="9">Indolepyruvate ferredoxin oxidoreductase family protein</fullName>
    </submittedName>
</protein>
<feature type="region of interest" description="Disordered" evidence="7">
    <location>
        <begin position="1239"/>
        <end position="1259"/>
    </location>
</feature>
<evidence type="ECO:0000313" key="9">
    <source>
        <dbReference type="EMBL" id="GAA0513880.1"/>
    </source>
</evidence>
<keyword evidence="10" id="KW-1185">Reference proteome</keyword>
<dbReference type="InterPro" id="IPR011766">
    <property type="entry name" value="TPP_enzyme_TPP-bd"/>
</dbReference>
<evidence type="ECO:0000256" key="6">
    <source>
        <dbReference type="ARBA" id="ARBA00023014"/>
    </source>
</evidence>
<dbReference type="NCBIfam" id="NF009589">
    <property type="entry name" value="PRK13030.1"/>
    <property type="match status" value="1"/>
</dbReference>
<feature type="compositionally biased region" description="Basic and acidic residues" evidence="7">
    <location>
        <begin position="1250"/>
        <end position="1259"/>
    </location>
</feature>
<dbReference type="Pfam" id="PF20169">
    <property type="entry name" value="DUF6537"/>
    <property type="match status" value="1"/>
</dbReference>